<dbReference type="AlphaFoldDB" id="A0A0C2VV49"/>
<gene>
    <name evidence="2" type="ORF">KR50_20300</name>
</gene>
<proteinExistence type="predicted"/>
<protein>
    <recommendedName>
        <fullName evidence="4">DUF3899 domain-containing protein</fullName>
    </recommendedName>
</protein>
<sequence length="107" mass="11823">MTKAGNFLGSIFILIGLNGAVSFLLKTAFIDVSVLIGIASIVGVRMITAPSNWAKANQSGYTNKSETVQFDKEEDYIQPHIILRACYAYTGLFIIVVIVTYFEYFIS</sequence>
<organism evidence="2 3">
    <name type="scientific">Jeotgalibacillus campisalis</name>
    <dbReference type="NCBI Taxonomy" id="220754"/>
    <lineage>
        <taxon>Bacteria</taxon>
        <taxon>Bacillati</taxon>
        <taxon>Bacillota</taxon>
        <taxon>Bacilli</taxon>
        <taxon>Bacillales</taxon>
        <taxon>Caryophanaceae</taxon>
        <taxon>Jeotgalibacillus</taxon>
    </lineage>
</organism>
<feature type="transmembrane region" description="Helical" evidence="1">
    <location>
        <begin position="81"/>
        <end position="102"/>
    </location>
</feature>
<evidence type="ECO:0008006" key="4">
    <source>
        <dbReference type="Google" id="ProtNLM"/>
    </source>
</evidence>
<reference evidence="2 3" key="1">
    <citation type="submission" date="2015-01" db="EMBL/GenBank/DDBJ databases">
        <title>Jeotgalibacillus campisalis genome sequencing.</title>
        <authorList>
            <person name="Goh K.M."/>
            <person name="Chan K.-G."/>
            <person name="Yaakop A.S."/>
            <person name="Ee R."/>
            <person name="Gan H.M."/>
            <person name="Chan C.S."/>
        </authorList>
    </citation>
    <scope>NUCLEOTIDE SEQUENCE [LARGE SCALE GENOMIC DNA]</scope>
    <source>
        <strain evidence="2 3">SF-57</strain>
    </source>
</reference>
<feature type="transmembrane region" description="Helical" evidence="1">
    <location>
        <begin position="32"/>
        <end position="53"/>
    </location>
</feature>
<keyword evidence="1" id="KW-1133">Transmembrane helix</keyword>
<evidence type="ECO:0000313" key="2">
    <source>
        <dbReference type="EMBL" id="KIL47863.1"/>
    </source>
</evidence>
<evidence type="ECO:0000313" key="3">
    <source>
        <dbReference type="Proteomes" id="UP000031972"/>
    </source>
</evidence>
<keyword evidence="1" id="KW-0812">Transmembrane</keyword>
<keyword evidence="1" id="KW-0472">Membrane</keyword>
<dbReference type="EMBL" id="JXRR01000014">
    <property type="protein sequence ID" value="KIL47863.1"/>
    <property type="molecule type" value="Genomic_DNA"/>
</dbReference>
<comment type="caution">
    <text evidence="2">The sequence shown here is derived from an EMBL/GenBank/DDBJ whole genome shotgun (WGS) entry which is preliminary data.</text>
</comment>
<dbReference type="Proteomes" id="UP000031972">
    <property type="component" value="Unassembled WGS sequence"/>
</dbReference>
<evidence type="ECO:0000256" key="1">
    <source>
        <dbReference type="SAM" id="Phobius"/>
    </source>
</evidence>
<dbReference type="PATRIC" id="fig|220754.4.peg.2051"/>
<dbReference type="RefSeq" id="WP_041057743.1">
    <property type="nucleotide sequence ID" value="NZ_JXRR01000014.1"/>
</dbReference>
<feature type="transmembrane region" description="Helical" evidence="1">
    <location>
        <begin position="6"/>
        <end position="25"/>
    </location>
</feature>
<accession>A0A0C2VV49</accession>
<name>A0A0C2VV49_9BACL</name>
<keyword evidence="3" id="KW-1185">Reference proteome</keyword>